<dbReference type="PANTHER" id="PTHR21210">
    <property type="entry name" value="TRNA (URACIL-O(2)-)-METHYLTRANSFERASE-RELATED"/>
    <property type="match status" value="1"/>
</dbReference>
<reference evidence="13 14" key="1">
    <citation type="journal article" date="2019" name="New Phytol.">
        <title>Comparative genomics reveals unique wood-decay strategies and fruiting body development in the Schizophyllaceae.</title>
        <authorList>
            <person name="Almasi E."/>
            <person name="Sahu N."/>
            <person name="Krizsan K."/>
            <person name="Balint B."/>
            <person name="Kovacs G.M."/>
            <person name="Kiss B."/>
            <person name="Cseklye J."/>
            <person name="Drula E."/>
            <person name="Henrissat B."/>
            <person name="Nagy I."/>
            <person name="Chovatia M."/>
            <person name="Adam C."/>
            <person name="LaButti K."/>
            <person name="Lipzen A."/>
            <person name="Riley R."/>
            <person name="Grigoriev I.V."/>
            <person name="Nagy L.G."/>
        </authorList>
    </citation>
    <scope>NUCLEOTIDE SEQUENCE [LARGE SCALE GENOMIC DNA]</scope>
    <source>
        <strain evidence="13 14">NL-1724</strain>
    </source>
</reference>
<evidence type="ECO:0000256" key="5">
    <source>
        <dbReference type="ARBA" id="ARBA00022490"/>
    </source>
</evidence>
<evidence type="ECO:0000256" key="10">
    <source>
        <dbReference type="ARBA" id="ARBA00047957"/>
    </source>
</evidence>
<feature type="compositionally biased region" description="Low complexity" evidence="12">
    <location>
        <begin position="168"/>
        <end position="182"/>
    </location>
</feature>
<evidence type="ECO:0000313" key="13">
    <source>
        <dbReference type="EMBL" id="TRM56456.1"/>
    </source>
</evidence>
<dbReference type="OrthoDB" id="10047021at2759"/>
<evidence type="ECO:0000256" key="11">
    <source>
        <dbReference type="RuleBase" id="RU368004"/>
    </source>
</evidence>
<keyword evidence="9 11" id="KW-0819">tRNA processing</keyword>
<evidence type="ECO:0000256" key="12">
    <source>
        <dbReference type="SAM" id="MobiDB-lite"/>
    </source>
</evidence>
<comment type="similarity">
    <text evidence="2 11">Belongs to the TRM44 family.</text>
</comment>
<dbReference type="AlphaFoldDB" id="A0A550BVB3"/>
<evidence type="ECO:0000313" key="14">
    <source>
        <dbReference type="Proteomes" id="UP000320762"/>
    </source>
</evidence>
<dbReference type="GO" id="GO:0005737">
    <property type="term" value="C:cytoplasm"/>
    <property type="evidence" value="ECO:0007669"/>
    <property type="project" value="UniProtKB-SubCell"/>
</dbReference>
<proteinExistence type="inferred from homology"/>
<protein>
    <recommendedName>
        <fullName evidence="4 11">tRNA (uracil-O(2)-)-methyltransferase</fullName>
        <ecNumber evidence="3 11">2.1.1.211</ecNumber>
    </recommendedName>
</protein>
<accession>A0A550BVB3</accession>
<sequence>MAEPASQRPKYNPTPCISPLDHTPLHETNGKTWVPLICCSAGFPQDLFETALEQLVHHPEYNSTLILRSDCLSETTEDFPDSIPALDGFTPSRCIHRKLLPRRPGRDAALEQYCTFYCAPSDHIPSVLVLTPIIPDSGSLPYYHPAVSHLAFRYITSAIGRGAATSVSDSGATPASGTATTSVDEPAATLRLEVDPLPSQPTTDITSPDVNSRLYRTGLALLETAHRYGWGALTQYKKRVHHDCLVPREPYQDLYLVMRARHRHLVDEWQESTDPLKHVFEDIGIATYLMLLWRYTFGDETRAEDEQAEALDSEPCGNGLLTHILVSEGYAGHGFDVRARVSWSHYPPATQQNLHVHALDPTSAADDALIPRGAFLIGNHADELTPWVPILATRQRSSGYISVPCCAWAFDTKYQRSRWAPYPTPEGFVEGLNLGGGGAVASSGYSMYRVWLASLSLHCGWDVETEALRIPSTRNWAIVGRKRVVGKDEEGSSNVEGILDEVRERGAFNARVPEGKAGEH</sequence>
<organism evidence="13 14">
    <name type="scientific">Schizophyllum amplum</name>
    <dbReference type="NCBI Taxonomy" id="97359"/>
    <lineage>
        <taxon>Eukaryota</taxon>
        <taxon>Fungi</taxon>
        <taxon>Dikarya</taxon>
        <taxon>Basidiomycota</taxon>
        <taxon>Agaricomycotina</taxon>
        <taxon>Agaricomycetes</taxon>
        <taxon>Agaricomycetidae</taxon>
        <taxon>Agaricales</taxon>
        <taxon>Schizophyllaceae</taxon>
        <taxon>Schizophyllum</taxon>
    </lineage>
</organism>
<dbReference type="Proteomes" id="UP000320762">
    <property type="component" value="Unassembled WGS sequence"/>
</dbReference>
<feature type="region of interest" description="Disordered" evidence="12">
    <location>
        <begin position="166"/>
        <end position="185"/>
    </location>
</feature>
<keyword evidence="8 11" id="KW-0949">S-adenosyl-L-methionine</keyword>
<dbReference type="STRING" id="97359.A0A550BVB3"/>
<keyword evidence="5 11" id="KW-0963">Cytoplasm</keyword>
<keyword evidence="7 11" id="KW-0808">Transferase</keyword>
<evidence type="ECO:0000256" key="9">
    <source>
        <dbReference type="ARBA" id="ARBA00022694"/>
    </source>
</evidence>
<evidence type="ECO:0000256" key="1">
    <source>
        <dbReference type="ARBA" id="ARBA00004496"/>
    </source>
</evidence>
<comment type="catalytic activity">
    <reaction evidence="10 11">
        <text>uridine(44) in tRNA(Ser) + S-adenosyl-L-methionine = 2'-O-methyluridine(44) in tRNA(Ser) + S-adenosyl-L-homocysteine + H(+)</text>
        <dbReference type="Rhea" id="RHEA:43100"/>
        <dbReference type="Rhea" id="RHEA-COMP:10339"/>
        <dbReference type="Rhea" id="RHEA-COMP:10340"/>
        <dbReference type="ChEBI" id="CHEBI:15378"/>
        <dbReference type="ChEBI" id="CHEBI:57856"/>
        <dbReference type="ChEBI" id="CHEBI:59789"/>
        <dbReference type="ChEBI" id="CHEBI:65315"/>
        <dbReference type="ChEBI" id="CHEBI:74478"/>
        <dbReference type="EC" id="2.1.1.211"/>
    </reaction>
</comment>
<dbReference type="GO" id="GO:0030488">
    <property type="term" value="P:tRNA methylation"/>
    <property type="evidence" value="ECO:0007669"/>
    <property type="project" value="UniProtKB-UniRule"/>
</dbReference>
<evidence type="ECO:0000256" key="7">
    <source>
        <dbReference type="ARBA" id="ARBA00022679"/>
    </source>
</evidence>
<evidence type="ECO:0000256" key="4">
    <source>
        <dbReference type="ARBA" id="ARBA00017788"/>
    </source>
</evidence>
<dbReference type="GO" id="GO:0141101">
    <property type="term" value="F:tRNA(Ser) (uridine(44)-2'-O-)-methyltransferase activity"/>
    <property type="evidence" value="ECO:0007669"/>
    <property type="project" value="UniProtKB-EC"/>
</dbReference>
<dbReference type="PANTHER" id="PTHR21210:SF0">
    <property type="entry name" value="TRNA (URACIL-O(2)-)-METHYLTRANSFERASE-RELATED"/>
    <property type="match status" value="1"/>
</dbReference>
<dbReference type="EC" id="2.1.1.211" evidence="3 11"/>
<evidence type="ECO:0000256" key="2">
    <source>
        <dbReference type="ARBA" id="ARBA00009056"/>
    </source>
</evidence>
<keyword evidence="14" id="KW-1185">Reference proteome</keyword>
<evidence type="ECO:0000256" key="6">
    <source>
        <dbReference type="ARBA" id="ARBA00022603"/>
    </source>
</evidence>
<comment type="subcellular location">
    <subcellularLocation>
        <location evidence="1 11">Cytoplasm</location>
    </subcellularLocation>
</comment>
<evidence type="ECO:0000256" key="8">
    <source>
        <dbReference type="ARBA" id="ARBA00022691"/>
    </source>
</evidence>
<gene>
    <name evidence="13" type="ORF">BD626DRAFT_575689</name>
</gene>
<evidence type="ECO:0000256" key="3">
    <source>
        <dbReference type="ARBA" id="ARBA00012795"/>
    </source>
</evidence>
<dbReference type="InterPro" id="IPR011671">
    <property type="entry name" value="tRNA_uracil_MeTrfase"/>
</dbReference>
<keyword evidence="6 11" id="KW-0489">Methyltransferase</keyword>
<comment type="function">
    <text evidence="11">Adenosyl-L-methionine (AdoMet)-dependent tRNA (uracil-O(2)-)-methyltransferase.</text>
</comment>
<dbReference type="Pfam" id="PF07757">
    <property type="entry name" value="AdoMet_MTase"/>
    <property type="match status" value="1"/>
</dbReference>
<comment type="caution">
    <text evidence="13">The sequence shown here is derived from an EMBL/GenBank/DDBJ whole genome shotgun (WGS) entry which is preliminary data.</text>
</comment>
<dbReference type="EMBL" id="VDMD01000069">
    <property type="protein sequence ID" value="TRM56456.1"/>
    <property type="molecule type" value="Genomic_DNA"/>
</dbReference>
<name>A0A550BVB3_9AGAR</name>